<accession>A0A9P6LAX3</accession>
<keyword evidence="3" id="KW-1185">Reference proteome</keyword>
<dbReference type="AlphaFoldDB" id="A0A9P6LAX3"/>
<sequence>MHPVLRRSSRLQSKRKRSISPPPAPLHVVHNVSHDVTVVAASTPPPLLLDDHDDLKPPHPKRRKVDPVPNLPALQPISYSRFPRRGRSPLSTDPSLPTSLNVPQPSTSASPPPSSFLSIPFPRRRRNVYVENNGRIPSLWKYICVERIETLYHKYGYANVMAAENNTFSSPTQFSISTPSTYDTDADISFAQEDDDDEDLTNLDDIDNQLLQTLQDPGLLDIDAIGEIDPELVDQFPSLDSQKPPLPIPFPPLSSIQVPGLDCTVSDDVVIGPINLKLSRGTRTRFVSSLRGSSVIEYKSPNQYPSDDPMGRGTPIDLQRRADWTYTPTFTLEQNWPNQEWNLFLDSIVRIVNPSSPLTSSPDIYPLSTSSPSTVSEDRLLPTKQQLAGLLRGPLFDDAHSIVVPVVPVGPSSTLSCALG</sequence>
<reference evidence="2" key="2">
    <citation type="submission" date="2020-11" db="EMBL/GenBank/DDBJ databases">
        <authorList>
            <consortium name="DOE Joint Genome Institute"/>
            <person name="Kuo A."/>
            <person name="Miyauchi S."/>
            <person name="Kiss E."/>
            <person name="Drula E."/>
            <person name="Kohler A."/>
            <person name="Sanchez-Garcia M."/>
            <person name="Andreopoulos B."/>
            <person name="Barry K.W."/>
            <person name="Bonito G."/>
            <person name="Buee M."/>
            <person name="Carver A."/>
            <person name="Chen C."/>
            <person name="Cichocki N."/>
            <person name="Clum A."/>
            <person name="Culley D."/>
            <person name="Crous P.W."/>
            <person name="Fauchery L."/>
            <person name="Girlanda M."/>
            <person name="Hayes R."/>
            <person name="Keri Z."/>
            <person name="Labutti K."/>
            <person name="Lipzen A."/>
            <person name="Lombard V."/>
            <person name="Magnuson J."/>
            <person name="Maillard F."/>
            <person name="Morin E."/>
            <person name="Murat C."/>
            <person name="Nolan M."/>
            <person name="Ohm R."/>
            <person name="Pangilinan J."/>
            <person name="Pereira M."/>
            <person name="Perotto S."/>
            <person name="Peter M."/>
            <person name="Riley R."/>
            <person name="Sitrit Y."/>
            <person name="Stielow B."/>
            <person name="Szollosi G."/>
            <person name="Zifcakova L."/>
            <person name="Stursova M."/>
            <person name="Spatafora J.W."/>
            <person name="Tedersoo L."/>
            <person name="Vaario L.-M."/>
            <person name="Yamada A."/>
            <person name="Yan M."/>
            <person name="Wang P."/>
            <person name="Xu J."/>
            <person name="Bruns T."/>
            <person name="Baldrian P."/>
            <person name="Vilgalys R."/>
            <person name="Henrissat B."/>
            <person name="Grigoriev I.V."/>
            <person name="Hibbett D."/>
            <person name="Nagy L.G."/>
            <person name="Martin F.M."/>
        </authorList>
    </citation>
    <scope>NUCLEOTIDE SEQUENCE</scope>
    <source>
        <strain evidence="2">UH-Tt-Lm1</strain>
    </source>
</reference>
<evidence type="ECO:0000256" key="1">
    <source>
        <dbReference type="SAM" id="MobiDB-lite"/>
    </source>
</evidence>
<feature type="region of interest" description="Disordered" evidence="1">
    <location>
        <begin position="1"/>
        <end position="26"/>
    </location>
</feature>
<comment type="caution">
    <text evidence="2">The sequence shown here is derived from an EMBL/GenBank/DDBJ whole genome shotgun (WGS) entry which is preliminary data.</text>
</comment>
<feature type="compositionally biased region" description="Basic residues" evidence="1">
    <location>
        <begin position="1"/>
        <end position="18"/>
    </location>
</feature>
<organism evidence="2 3">
    <name type="scientific">Thelephora terrestris</name>
    <dbReference type="NCBI Taxonomy" id="56493"/>
    <lineage>
        <taxon>Eukaryota</taxon>
        <taxon>Fungi</taxon>
        <taxon>Dikarya</taxon>
        <taxon>Basidiomycota</taxon>
        <taxon>Agaricomycotina</taxon>
        <taxon>Agaricomycetes</taxon>
        <taxon>Thelephorales</taxon>
        <taxon>Thelephoraceae</taxon>
        <taxon>Thelephora</taxon>
    </lineage>
</organism>
<proteinExistence type="predicted"/>
<dbReference type="EMBL" id="WIUZ02000002">
    <property type="protein sequence ID" value="KAF9790295.1"/>
    <property type="molecule type" value="Genomic_DNA"/>
</dbReference>
<dbReference type="OrthoDB" id="10399386at2759"/>
<reference evidence="2" key="1">
    <citation type="journal article" date="2020" name="Nat. Commun.">
        <title>Large-scale genome sequencing of mycorrhizal fungi provides insights into the early evolution of symbiotic traits.</title>
        <authorList>
            <person name="Miyauchi S."/>
            <person name="Kiss E."/>
            <person name="Kuo A."/>
            <person name="Drula E."/>
            <person name="Kohler A."/>
            <person name="Sanchez-Garcia M."/>
            <person name="Morin E."/>
            <person name="Andreopoulos B."/>
            <person name="Barry K.W."/>
            <person name="Bonito G."/>
            <person name="Buee M."/>
            <person name="Carver A."/>
            <person name="Chen C."/>
            <person name="Cichocki N."/>
            <person name="Clum A."/>
            <person name="Culley D."/>
            <person name="Crous P.W."/>
            <person name="Fauchery L."/>
            <person name="Girlanda M."/>
            <person name="Hayes R.D."/>
            <person name="Keri Z."/>
            <person name="LaButti K."/>
            <person name="Lipzen A."/>
            <person name="Lombard V."/>
            <person name="Magnuson J."/>
            <person name="Maillard F."/>
            <person name="Murat C."/>
            <person name="Nolan M."/>
            <person name="Ohm R.A."/>
            <person name="Pangilinan J."/>
            <person name="Pereira M.F."/>
            <person name="Perotto S."/>
            <person name="Peter M."/>
            <person name="Pfister S."/>
            <person name="Riley R."/>
            <person name="Sitrit Y."/>
            <person name="Stielow J.B."/>
            <person name="Szollosi G."/>
            <person name="Zifcakova L."/>
            <person name="Stursova M."/>
            <person name="Spatafora J.W."/>
            <person name="Tedersoo L."/>
            <person name="Vaario L.M."/>
            <person name="Yamada A."/>
            <person name="Yan M."/>
            <person name="Wang P."/>
            <person name="Xu J."/>
            <person name="Bruns T."/>
            <person name="Baldrian P."/>
            <person name="Vilgalys R."/>
            <person name="Dunand C."/>
            <person name="Henrissat B."/>
            <person name="Grigoriev I.V."/>
            <person name="Hibbett D."/>
            <person name="Nagy L.G."/>
            <person name="Martin F.M."/>
        </authorList>
    </citation>
    <scope>NUCLEOTIDE SEQUENCE</scope>
    <source>
        <strain evidence="2">UH-Tt-Lm1</strain>
    </source>
</reference>
<protein>
    <submittedName>
        <fullName evidence="2">Uncharacterized protein</fullName>
    </submittedName>
</protein>
<feature type="compositionally biased region" description="Low complexity" evidence="1">
    <location>
        <begin position="88"/>
        <end position="117"/>
    </location>
</feature>
<feature type="region of interest" description="Disordered" evidence="1">
    <location>
        <begin position="43"/>
        <end position="117"/>
    </location>
</feature>
<evidence type="ECO:0000313" key="3">
    <source>
        <dbReference type="Proteomes" id="UP000736335"/>
    </source>
</evidence>
<name>A0A9P6LAX3_9AGAM</name>
<evidence type="ECO:0000313" key="2">
    <source>
        <dbReference type="EMBL" id="KAF9790295.1"/>
    </source>
</evidence>
<dbReference type="Proteomes" id="UP000736335">
    <property type="component" value="Unassembled WGS sequence"/>
</dbReference>
<gene>
    <name evidence="2" type="ORF">BJ322DRAFT_1207869</name>
</gene>